<sequence length="131" mass="14604">MIKSIAHASFLVEDLDVSLRFYCDVLQLPLNPDRPEFAYDGAWLDIADTGQMIHLMVLPNPDSLEGRPAHGGRDRHLALVVDDLEALGERLEAAGYEFSRSKSGRAAFFCRDPDGNALEFAEDFTPKPIEK</sequence>
<evidence type="ECO:0000313" key="3">
    <source>
        <dbReference type="Proteomes" id="UP000198924"/>
    </source>
</evidence>
<organism evidence="2 3">
    <name type="scientific">Methylophaga sulfidovorans</name>
    <dbReference type="NCBI Taxonomy" id="45496"/>
    <lineage>
        <taxon>Bacteria</taxon>
        <taxon>Pseudomonadati</taxon>
        <taxon>Pseudomonadota</taxon>
        <taxon>Gammaproteobacteria</taxon>
        <taxon>Thiotrichales</taxon>
        <taxon>Piscirickettsiaceae</taxon>
        <taxon>Methylophaga</taxon>
    </lineage>
</organism>
<dbReference type="AlphaFoldDB" id="A0A1I3V3I6"/>
<dbReference type="EMBL" id="FOSH01000002">
    <property type="protein sequence ID" value="SFJ90214.1"/>
    <property type="molecule type" value="Genomic_DNA"/>
</dbReference>
<dbReference type="STRING" id="45496.SAMN04488079_102237"/>
<accession>A0A1I3V3I6</accession>
<evidence type="ECO:0000313" key="2">
    <source>
        <dbReference type="EMBL" id="SFJ90214.1"/>
    </source>
</evidence>
<dbReference type="OrthoDB" id="9804944at2"/>
<dbReference type="PROSITE" id="PS51819">
    <property type="entry name" value="VOC"/>
    <property type="match status" value="1"/>
</dbReference>
<dbReference type="PANTHER" id="PTHR21366">
    <property type="entry name" value="GLYOXALASE FAMILY PROTEIN"/>
    <property type="match status" value="1"/>
</dbReference>
<name>A0A1I3V3I6_9GAMM</name>
<evidence type="ECO:0000259" key="1">
    <source>
        <dbReference type="PROSITE" id="PS51819"/>
    </source>
</evidence>
<dbReference type="RefSeq" id="WP_091711613.1">
    <property type="nucleotide sequence ID" value="NZ_FOSH01000002.1"/>
</dbReference>
<keyword evidence="2" id="KW-0560">Oxidoreductase</keyword>
<dbReference type="PANTHER" id="PTHR21366:SF22">
    <property type="entry name" value="VOC DOMAIN-CONTAINING PROTEIN"/>
    <property type="match status" value="1"/>
</dbReference>
<dbReference type="GO" id="GO:0051213">
    <property type="term" value="F:dioxygenase activity"/>
    <property type="evidence" value="ECO:0007669"/>
    <property type="project" value="UniProtKB-KW"/>
</dbReference>
<dbReference type="Pfam" id="PF00903">
    <property type="entry name" value="Glyoxalase"/>
    <property type="match status" value="1"/>
</dbReference>
<feature type="domain" description="VOC" evidence="1">
    <location>
        <begin position="4"/>
        <end position="123"/>
    </location>
</feature>
<protein>
    <submittedName>
        <fullName evidence="2">Predicted dioxygenase of extradiol dioxygenase family</fullName>
    </submittedName>
</protein>
<dbReference type="InterPro" id="IPR037523">
    <property type="entry name" value="VOC_core"/>
</dbReference>
<dbReference type="Proteomes" id="UP000198924">
    <property type="component" value="Unassembled WGS sequence"/>
</dbReference>
<keyword evidence="2" id="KW-0223">Dioxygenase</keyword>
<keyword evidence="3" id="KW-1185">Reference proteome</keyword>
<dbReference type="InterPro" id="IPR004360">
    <property type="entry name" value="Glyas_Fos-R_dOase_dom"/>
</dbReference>
<dbReference type="SUPFAM" id="SSF54593">
    <property type="entry name" value="Glyoxalase/Bleomycin resistance protein/Dihydroxybiphenyl dioxygenase"/>
    <property type="match status" value="1"/>
</dbReference>
<dbReference type="Gene3D" id="3.10.180.10">
    <property type="entry name" value="2,3-Dihydroxybiphenyl 1,2-Dioxygenase, domain 1"/>
    <property type="match status" value="1"/>
</dbReference>
<gene>
    <name evidence="2" type="ORF">SAMN04488079_102237</name>
</gene>
<dbReference type="InterPro" id="IPR050383">
    <property type="entry name" value="GlyoxalaseI/FosfomycinResist"/>
</dbReference>
<proteinExistence type="predicted"/>
<dbReference type="InterPro" id="IPR029068">
    <property type="entry name" value="Glyas_Bleomycin-R_OHBP_Dase"/>
</dbReference>
<dbReference type="CDD" id="cd07245">
    <property type="entry name" value="VOC_like"/>
    <property type="match status" value="1"/>
</dbReference>
<reference evidence="3" key="1">
    <citation type="submission" date="2016-10" db="EMBL/GenBank/DDBJ databases">
        <authorList>
            <person name="Varghese N."/>
            <person name="Submissions S."/>
        </authorList>
    </citation>
    <scope>NUCLEOTIDE SEQUENCE [LARGE SCALE GENOMIC DNA]</scope>
    <source>
        <strain evidence="3">DSM 11578</strain>
    </source>
</reference>